<evidence type="ECO:0008006" key="3">
    <source>
        <dbReference type="Google" id="ProtNLM"/>
    </source>
</evidence>
<dbReference type="SUPFAM" id="SSF51735">
    <property type="entry name" value="NAD(P)-binding Rossmann-fold domains"/>
    <property type="match status" value="1"/>
</dbReference>
<dbReference type="InterPro" id="IPR052184">
    <property type="entry name" value="SDR_enzymes"/>
</dbReference>
<dbReference type="PRINTS" id="PR00081">
    <property type="entry name" value="GDHRDH"/>
</dbReference>
<proteinExistence type="predicted"/>
<gene>
    <name evidence="1" type="ORF">HO133_005522</name>
</gene>
<dbReference type="InterPro" id="IPR002347">
    <property type="entry name" value="SDR_fam"/>
</dbReference>
<sequence>MPAAAVTGSHSGIGHAFAEILVREGYQVHARDMTVGESMKSRGCQTHECDASSEASIQTFATGFKGRQADLILKIAGVLHLGISKRIPVPGFIADAVRLPGIMAPHEQDTLEPTTHSVLLRTFSTNTFAPLLLTQALLPSLLLSPHPRTGLVSSRVGSIADDSSGGSYAYRASKAALNSVGKSMAIDLEEEGVVVVLMHPGYVKIGLDTSGKTHQMKEAVEPEEAAEKLWKVCMGNGIGETGRFWHREGMGLDW</sequence>
<dbReference type="PANTHER" id="PTHR45458:SF1">
    <property type="entry name" value="SHORT CHAIN DEHYDROGENASE"/>
    <property type="match status" value="1"/>
</dbReference>
<dbReference type="GeneID" id="59333928"/>
<dbReference type="GO" id="GO:0016616">
    <property type="term" value="F:oxidoreductase activity, acting on the CH-OH group of donors, NAD or NADP as acceptor"/>
    <property type="evidence" value="ECO:0007669"/>
    <property type="project" value="TreeGrafter"/>
</dbReference>
<evidence type="ECO:0000313" key="2">
    <source>
        <dbReference type="Proteomes" id="UP000593566"/>
    </source>
</evidence>
<dbReference type="Gene3D" id="3.40.50.720">
    <property type="entry name" value="NAD(P)-binding Rossmann-like Domain"/>
    <property type="match status" value="1"/>
</dbReference>
<comment type="caution">
    <text evidence="1">The sequence shown here is derived from an EMBL/GenBank/DDBJ whole genome shotgun (WGS) entry which is preliminary data.</text>
</comment>
<dbReference type="PANTHER" id="PTHR45458">
    <property type="entry name" value="SHORT-CHAIN DEHYDROGENASE/REDUCTASE SDR"/>
    <property type="match status" value="1"/>
</dbReference>
<name>A0A8H6C926_9LECA</name>
<dbReference type="EMBL" id="JACCJB010000021">
    <property type="protein sequence ID" value="KAF6218978.1"/>
    <property type="molecule type" value="Genomic_DNA"/>
</dbReference>
<dbReference type="InterPro" id="IPR036291">
    <property type="entry name" value="NAD(P)-bd_dom_sf"/>
</dbReference>
<reference evidence="1 2" key="1">
    <citation type="journal article" date="2020" name="Genomics">
        <title>Complete, high-quality genomes from long-read metagenomic sequencing of two wolf lichen thalli reveals enigmatic genome architecture.</title>
        <authorList>
            <person name="McKenzie S.K."/>
            <person name="Walston R.F."/>
            <person name="Allen J.L."/>
        </authorList>
    </citation>
    <scope>NUCLEOTIDE SEQUENCE [LARGE SCALE GENOMIC DNA]</scope>
    <source>
        <strain evidence="1">WasteWater1</strain>
    </source>
</reference>
<organism evidence="1 2">
    <name type="scientific">Letharia lupina</name>
    <dbReference type="NCBI Taxonomy" id="560253"/>
    <lineage>
        <taxon>Eukaryota</taxon>
        <taxon>Fungi</taxon>
        <taxon>Dikarya</taxon>
        <taxon>Ascomycota</taxon>
        <taxon>Pezizomycotina</taxon>
        <taxon>Lecanoromycetes</taxon>
        <taxon>OSLEUM clade</taxon>
        <taxon>Lecanoromycetidae</taxon>
        <taxon>Lecanorales</taxon>
        <taxon>Lecanorineae</taxon>
        <taxon>Parmeliaceae</taxon>
        <taxon>Letharia</taxon>
    </lineage>
</organism>
<accession>A0A8H6C926</accession>
<keyword evidence="2" id="KW-1185">Reference proteome</keyword>
<dbReference type="Pfam" id="PF00106">
    <property type="entry name" value="adh_short"/>
    <property type="match status" value="1"/>
</dbReference>
<dbReference type="AlphaFoldDB" id="A0A8H6C926"/>
<evidence type="ECO:0000313" key="1">
    <source>
        <dbReference type="EMBL" id="KAF6218978.1"/>
    </source>
</evidence>
<protein>
    <recommendedName>
        <fullName evidence="3">NAD(P)-binding protein</fullName>
    </recommendedName>
</protein>
<dbReference type="RefSeq" id="XP_037148413.1">
    <property type="nucleotide sequence ID" value="XM_037296431.1"/>
</dbReference>
<dbReference type="Proteomes" id="UP000593566">
    <property type="component" value="Unassembled WGS sequence"/>
</dbReference>